<dbReference type="GO" id="GO:0031297">
    <property type="term" value="P:replication fork processing"/>
    <property type="evidence" value="ECO:0007669"/>
    <property type="project" value="TreeGrafter"/>
</dbReference>
<dbReference type="GO" id="GO:0000014">
    <property type="term" value="F:single-stranded DNA endodeoxyribonuclease activity"/>
    <property type="evidence" value="ECO:0007669"/>
    <property type="project" value="TreeGrafter"/>
</dbReference>
<reference evidence="2 3" key="1">
    <citation type="submission" date="2015-07" db="EMBL/GenBank/DDBJ databases">
        <title>The genome of Melipona quadrifasciata.</title>
        <authorList>
            <person name="Pan H."/>
            <person name="Kapheim K."/>
        </authorList>
    </citation>
    <scope>NUCLEOTIDE SEQUENCE [LARGE SCALE GENOMIC DNA]</scope>
    <source>
        <strain evidence="2">0111107301</strain>
        <tissue evidence="2">Whole body</tissue>
    </source>
</reference>
<gene>
    <name evidence="2" type="ORF">WN51_04184</name>
</gene>
<proteinExistence type="predicted"/>
<organism evidence="2 3">
    <name type="scientific">Melipona quadrifasciata</name>
    <dbReference type="NCBI Taxonomy" id="166423"/>
    <lineage>
        <taxon>Eukaryota</taxon>
        <taxon>Metazoa</taxon>
        <taxon>Ecdysozoa</taxon>
        <taxon>Arthropoda</taxon>
        <taxon>Hexapoda</taxon>
        <taxon>Insecta</taxon>
        <taxon>Pterygota</taxon>
        <taxon>Neoptera</taxon>
        <taxon>Endopterygota</taxon>
        <taxon>Hymenoptera</taxon>
        <taxon>Apocrita</taxon>
        <taxon>Aculeata</taxon>
        <taxon>Apoidea</taxon>
        <taxon>Anthophila</taxon>
        <taxon>Apidae</taxon>
        <taxon>Melipona</taxon>
    </lineage>
</organism>
<dbReference type="GO" id="GO:0003697">
    <property type="term" value="F:single-stranded DNA binding"/>
    <property type="evidence" value="ECO:0007669"/>
    <property type="project" value="TreeGrafter"/>
</dbReference>
<accession>A0A0N0BDZ4</accession>
<dbReference type="Proteomes" id="UP000053105">
    <property type="component" value="Unassembled WGS sequence"/>
</dbReference>
<dbReference type="GO" id="GO:0035861">
    <property type="term" value="C:site of double-strand break"/>
    <property type="evidence" value="ECO:0007669"/>
    <property type="project" value="TreeGrafter"/>
</dbReference>
<dbReference type="GO" id="GO:0044774">
    <property type="term" value="P:mitotic DNA integrity checkpoint signaling"/>
    <property type="evidence" value="ECO:0007669"/>
    <property type="project" value="TreeGrafter"/>
</dbReference>
<keyword evidence="3" id="KW-1185">Reference proteome</keyword>
<dbReference type="InterPro" id="IPR041426">
    <property type="entry name" value="Mos1_HTH"/>
</dbReference>
<dbReference type="OrthoDB" id="10032414at2759"/>
<dbReference type="Gene3D" id="1.10.10.1450">
    <property type="match status" value="1"/>
</dbReference>
<dbReference type="GO" id="GO:0044547">
    <property type="term" value="F:DNA topoisomerase binding"/>
    <property type="evidence" value="ECO:0007669"/>
    <property type="project" value="TreeGrafter"/>
</dbReference>
<dbReference type="PANTHER" id="PTHR46060:SF2">
    <property type="entry name" value="HISTONE-LYSINE N-METHYLTRANSFERASE SETMAR"/>
    <property type="match status" value="1"/>
</dbReference>
<dbReference type="InterPro" id="IPR052709">
    <property type="entry name" value="Transposase-MT_Hybrid"/>
</dbReference>
<dbReference type="GO" id="GO:0006303">
    <property type="term" value="P:double-strand break repair via nonhomologous end joining"/>
    <property type="evidence" value="ECO:0007669"/>
    <property type="project" value="TreeGrafter"/>
</dbReference>
<name>A0A0N0BDZ4_9HYME</name>
<dbReference type="GO" id="GO:0000729">
    <property type="term" value="P:DNA double-strand break processing"/>
    <property type="evidence" value="ECO:0007669"/>
    <property type="project" value="TreeGrafter"/>
</dbReference>
<evidence type="ECO:0000259" key="1">
    <source>
        <dbReference type="Pfam" id="PF17906"/>
    </source>
</evidence>
<dbReference type="GO" id="GO:0003690">
    <property type="term" value="F:double-stranded DNA binding"/>
    <property type="evidence" value="ECO:0007669"/>
    <property type="project" value="TreeGrafter"/>
</dbReference>
<dbReference type="GO" id="GO:0000793">
    <property type="term" value="C:condensed chromosome"/>
    <property type="evidence" value="ECO:0007669"/>
    <property type="project" value="TreeGrafter"/>
</dbReference>
<dbReference type="EMBL" id="KQ435845">
    <property type="protein sequence ID" value="KOX71161.1"/>
    <property type="molecule type" value="Genomic_DNA"/>
</dbReference>
<dbReference type="PANTHER" id="PTHR46060">
    <property type="entry name" value="MARINER MOS1 TRANSPOSASE-LIKE PROTEIN"/>
    <property type="match status" value="1"/>
</dbReference>
<dbReference type="GO" id="GO:0042800">
    <property type="term" value="F:histone H3K4 methyltransferase activity"/>
    <property type="evidence" value="ECO:0007669"/>
    <property type="project" value="TreeGrafter"/>
</dbReference>
<dbReference type="STRING" id="166423.A0A0N0BDZ4"/>
<dbReference type="GO" id="GO:0015074">
    <property type="term" value="P:DNA integration"/>
    <property type="evidence" value="ECO:0007669"/>
    <property type="project" value="TreeGrafter"/>
</dbReference>
<dbReference type="AlphaFoldDB" id="A0A0N0BDZ4"/>
<sequence>MKNQNEHFRHNSLFYFKKGKHATQACKKICNMYDKNALSEHMDQKWLAKFLIDGNHHYGNSERIKIKKNQLNALGYVNYFKSRASSKEDQSKSPIWQDWKDILERDKNEMINLNVCCRQLDDLSNVIRQKRSEFANCEGVVFHTSLETSKIVAAGNVLNPPYSPDLAPSDFHLFRSLRNLSRGNL</sequence>
<evidence type="ECO:0000313" key="3">
    <source>
        <dbReference type="Proteomes" id="UP000053105"/>
    </source>
</evidence>
<protein>
    <recommendedName>
        <fullName evidence="1">Mos1 transposase HTH domain-containing protein</fullName>
    </recommendedName>
</protein>
<dbReference type="Pfam" id="PF17906">
    <property type="entry name" value="HTH_48"/>
    <property type="match status" value="1"/>
</dbReference>
<evidence type="ECO:0000313" key="2">
    <source>
        <dbReference type="EMBL" id="KOX71161.1"/>
    </source>
</evidence>
<dbReference type="GO" id="GO:0046975">
    <property type="term" value="F:histone H3K36 methyltransferase activity"/>
    <property type="evidence" value="ECO:0007669"/>
    <property type="project" value="TreeGrafter"/>
</dbReference>
<feature type="domain" description="Mos1 transposase HTH" evidence="1">
    <location>
        <begin position="6"/>
        <end position="50"/>
    </location>
</feature>
<dbReference type="GO" id="GO:0005634">
    <property type="term" value="C:nucleus"/>
    <property type="evidence" value="ECO:0007669"/>
    <property type="project" value="TreeGrafter"/>
</dbReference>